<dbReference type="InterPro" id="IPR004360">
    <property type="entry name" value="Glyas_Fos-R_dOase_dom"/>
</dbReference>
<dbReference type="RefSeq" id="WP_105185062.1">
    <property type="nucleotide sequence ID" value="NZ_BAAAGO010000065.1"/>
</dbReference>
<dbReference type="EMBL" id="LT985188">
    <property type="protein sequence ID" value="SPD85954.1"/>
    <property type="molecule type" value="Genomic_DNA"/>
</dbReference>
<feature type="domain" description="VOC" evidence="1">
    <location>
        <begin position="3"/>
        <end position="111"/>
    </location>
</feature>
<dbReference type="PROSITE" id="PS51819">
    <property type="entry name" value="VOC"/>
    <property type="match status" value="1"/>
</dbReference>
<dbReference type="Gene3D" id="3.10.180.10">
    <property type="entry name" value="2,3-Dihydroxybiphenyl 1,2-Dioxygenase, domain 1"/>
    <property type="match status" value="1"/>
</dbReference>
<sequence length="116" mass="12379">MAKLKMVEYPTSSAAKSAAFLEAVFGWQGISYGPLYEDVPIGEGISLGLQADLAEAPNQPLVVIEVDDLRAVREKVEAADGVVTVEPFSFPGGTRMHFQEPGGNVLAAYVPQMDLP</sequence>
<dbReference type="AlphaFoldDB" id="A0A2N9JEX4"/>
<gene>
    <name evidence="2" type="ORF">MPLG2_0918</name>
</gene>
<evidence type="ECO:0000259" key="1">
    <source>
        <dbReference type="PROSITE" id="PS51819"/>
    </source>
</evidence>
<dbReference type="InterPro" id="IPR029068">
    <property type="entry name" value="Glyas_Bleomycin-R_OHBP_Dase"/>
</dbReference>
<dbReference type="Pfam" id="PF00903">
    <property type="entry name" value="Glyoxalase"/>
    <property type="match status" value="1"/>
</dbReference>
<dbReference type="OrthoDB" id="9793039at2"/>
<evidence type="ECO:0000313" key="2">
    <source>
        <dbReference type="EMBL" id="SPD85954.1"/>
    </source>
</evidence>
<protein>
    <submittedName>
        <fullName evidence="2">Bleomycin resistance protein</fullName>
    </submittedName>
</protein>
<keyword evidence="3" id="KW-1185">Reference proteome</keyword>
<reference evidence="2 3" key="1">
    <citation type="submission" date="2018-02" db="EMBL/GenBank/DDBJ databases">
        <authorList>
            <person name="Cohen D.B."/>
            <person name="Kent A.D."/>
        </authorList>
    </citation>
    <scope>NUCLEOTIDE SEQUENCE [LARGE SCALE GENOMIC DNA]</scope>
    <source>
        <strain evidence="2">1</strain>
    </source>
</reference>
<accession>A0A2N9JEX4</accession>
<evidence type="ECO:0000313" key="3">
    <source>
        <dbReference type="Proteomes" id="UP000238164"/>
    </source>
</evidence>
<dbReference type="KEGG" id="mgg:MPLG2_0918"/>
<organism evidence="2 3">
    <name type="scientific">Micropruina glycogenica</name>
    <dbReference type="NCBI Taxonomy" id="75385"/>
    <lineage>
        <taxon>Bacteria</taxon>
        <taxon>Bacillati</taxon>
        <taxon>Actinomycetota</taxon>
        <taxon>Actinomycetes</taxon>
        <taxon>Propionibacteriales</taxon>
        <taxon>Nocardioidaceae</taxon>
        <taxon>Micropruina</taxon>
    </lineage>
</organism>
<dbReference type="Proteomes" id="UP000238164">
    <property type="component" value="Chromosome 1"/>
</dbReference>
<proteinExistence type="predicted"/>
<dbReference type="SUPFAM" id="SSF54593">
    <property type="entry name" value="Glyoxalase/Bleomycin resistance protein/Dihydroxybiphenyl dioxygenase"/>
    <property type="match status" value="1"/>
</dbReference>
<dbReference type="InterPro" id="IPR037523">
    <property type="entry name" value="VOC_core"/>
</dbReference>
<name>A0A2N9JEX4_9ACTN</name>